<evidence type="ECO:0000256" key="1">
    <source>
        <dbReference type="SAM" id="Phobius"/>
    </source>
</evidence>
<organism evidence="2 3">
    <name type="scientific">Stegodyphus mimosarum</name>
    <name type="common">African social velvet spider</name>
    <dbReference type="NCBI Taxonomy" id="407821"/>
    <lineage>
        <taxon>Eukaryota</taxon>
        <taxon>Metazoa</taxon>
        <taxon>Ecdysozoa</taxon>
        <taxon>Arthropoda</taxon>
        <taxon>Chelicerata</taxon>
        <taxon>Arachnida</taxon>
        <taxon>Araneae</taxon>
        <taxon>Araneomorphae</taxon>
        <taxon>Entelegynae</taxon>
        <taxon>Eresoidea</taxon>
        <taxon>Eresidae</taxon>
        <taxon>Stegodyphus</taxon>
    </lineage>
</organism>
<protein>
    <submittedName>
        <fullName evidence="2">Uncharacterized protein</fullName>
    </submittedName>
</protein>
<reference evidence="2 3" key="1">
    <citation type="submission" date="2013-11" db="EMBL/GenBank/DDBJ databases">
        <title>Genome sequencing of Stegodyphus mimosarum.</title>
        <authorList>
            <person name="Bechsgaard J."/>
        </authorList>
    </citation>
    <scope>NUCLEOTIDE SEQUENCE [LARGE SCALE GENOMIC DNA]</scope>
</reference>
<keyword evidence="1" id="KW-0812">Transmembrane</keyword>
<proteinExistence type="predicted"/>
<gene>
    <name evidence="2" type="ORF">X975_16760</name>
</gene>
<feature type="transmembrane region" description="Helical" evidence="1">
    <location>
        <begin position="23"/>
        <end position="42"/>
    </location>
</feature>
<dbReference type="EMBL" id="KK122338">
    <property type="protein sequence ID" value="KFM82544.1"/>
    <property type="molecule type" value="Genomic_DNA"/>
</dbReference>
<name>A0A087UYV5_STEMI</name>
<feature type="transmembrane region" description="Helical" evidence="1">
    <location>
        <begin position="62"/>
        <end position="85"/>
    </location>
</feature>
<sequence>MLLMVQILLILQGEKYHSFSQTLTWMIFTSIMKKLFVIMKWFSILKDGFIRLKMLKLRQFRIICAVISLNDSHIFNIFISAFNFFSSVRLL</sequence>
<evidence type="ECO:0000313" key="2">
    <source>
        <dbReference type="EMBL" id="KFM82544.1"/>
    </source>
</evidence>
<dbReference type="AlphaFoldDB" id="A0A087UYV5"/>
<dbReference type="Proteomes" id="UP000054359">
    <property type="component" value="Unassembled WGS sequence"/>
</dbReference>
<accession>A0A087UYV5</accession>
<keyword evidence="3" id="KW-1185">Reference proteome</keyword>
<keyword evidence="1" id="KW-1133">Transmembrane helix</keyword>
<feature type="non-terminal residue" evidence="2">
    <location>
        <position position="91"/>
    </location>
</feature>
<evidence type="ECO:0000313" key="3">
    <source>
        <dbReference type="Proteomes" id="UP000054359"/>
    </source>
</evidence>
<keyword evidence="1" id="KW-0472">Membrane</keyword>